<feature type="domain" description="ATPase dynein-related AAA" evidence="2">
    <location>
        <begin position="364"/>
        <end position="436"/>
    </location>
</feature>
<accession>A0A7I9V883</accession>
<dbReference type="EMBL" id="BJOV01000003">
    <property type="protein sequence ID" value="GEE01434.1"/>
    <property type="molecule type" value="Genomic_DNA"/>
</dbReference>
<dbReference type="AlphaFoldDB" id="A0A7I9V883"/>
<sequence>MEKLATVVPGTTTAAEVEQLLESTAITQGSTPSPLWNDLIDYDPPVDDRAKASSQVVIDNELLRSARDAESFQYLVLWAALNLADTRLDTITQTFLTDGDGRFDVAMINRQALGQALMAYAPNDPSFPKDGKPVMNILSLLERCRLIVPEKHGGSIIGVEQLLPTRSAAVPVVKLVAERLSHQGIVPVRGRNPAMALAIGANAWLGLSSEEFLDALRPRAAVSAPAGRSPLPDDLYELATQVRRRGQVVLQGPPGAGKTYVARKYVRWATSGQVDKCRLQTIIDSLPVNERTLDGIATEVKRLGIAALWDIVQFHPGYDYTDFVRALVAEPVAGGVTFTPRHKLFSLMAGVGNKLEEEGYDLELVLILDEMNRGNIPNIFGELLYGLEYRGEAVSTPYAVDGDASITVPERLHVIGTMNTADRSIAVIDYALRRRFVFLNVYATDAPIRSYGFDSETTREAALYLSGITAHALSEAPAGLQVGPSYFLADADEHGSSLEVLAGRYVYEVLPLLSEYEMEGEIDAAALNSLRSELALTADATQRQQAQGLASLLAQQVSGASNGDAPTAGDPAEPAP</sequence>
<evidence type="ECO:0000256" key="1">
    <source>
        <dbReference type="SAM" id="MobiDB-lite"/>
    </source>
</evidence>
<evidence type="ECO:0000313" key="3">
    <source>
        <dbReference type="EMBL" id="GEE01434.1"/>
    </source>
</evidence>
<dbReference type="InterPro" id="IPR052934">
    <property type="entry name" value="Methyl-DNA_Rec/Restrict_Enz"/>
</dbReference>
<dbReference type="GO" id="GO:0005524">
    <property type="term" value="F:ATP binding"/>
    <property type="evidence" value="ECO:0007669"/>
    <property type="project" value="InterPro"/>
</dbReference>
<reference evidence="4" key="1">
    <citation type="submission" date="2019-06" db="EMBL/GenBank/DDBJ databases">
        <title>Gordonia isolated from sludge of a wastewater treatment plant.</title>
        <authorList>
            <person name="Tamura T."/>
            <person name="Aoyama K."/>
            <person name="Kang Y."/>
            <person name="Saito S."/>
            <person name="Akiyama N."/>
            <person name="Yazawa K."/>
            <person name="Gonoi T."/>
            <person name="Mikami Y."/>
        </authorList>
    </citation>
    <scope>NUCLEOTIDE SEQUENCE [LARGE SCALE GENOMIC DNA]</scope>
    <source>
        <strain evidence="4">NBRC 107696</strain>
    </source>
</reference>
<dbReference type="InterPro" id="IPR027417">
    <property type="entry name" value="P-loop_NTPase"/>
</dbReference>
<dbReference type="Gene3D" id="3.40.50.300">
    <property type="entry name" value="P-loop containing nucleotide triphosphate hydrolases"/>
    <property type="match status" value="1"/>
</dbReference>
<gene>
    <name evidence="3" type="ORF">nbrc107696_18800</name>
</gene>
<dbReference type="InterPro" id="IPR011704">
    <property type="entry name" value="ATPase_dyneun-rel_AAA"/>
</dbReference>
<dbReference type="PANTHER" id="PTHR37291:SF1">
    <property type="entry name" value="TYPE IV METHYL-DIRECTED RESTRICTION ENZYME ECOKMCRB SUBUNIT"/>
    <property type="match status" value="1"/>
</dbReference>
<dbReference type="SUPFAM" id="SSF52540">
    <property type="entry name" value="P-loop containing nucleoside triphosphate hydrolases"/>
    <property type="match status" value="1"/>
</dbReference>
<organism evidence="3 4">
    <name type="scientific">Gordonia spumicola</name>
    <dbReference type="NCBI Taxonomy" id="589161"/>
    <lineage>
        <taxon>Bacteria</taxon>
        <taxon>Bacillati</taxon>
        <taxon>Actinomycetota</taxon>
        <taxon>Actinomycetes</taxon>
        <taxon>Mycobacteriales</taxon>
        <taxon>Gordoniaceae</taxon>
        <taxon>Gordonia</taxon>
    </lineage>
</organism>
<dbReference type="Pfam" id="PF07728">
    <property type="entry name" value="AAA_5"/>
    <property type="match status" value="1"/>
</dbReference>
<keyword evidence="4" id="KW-1185">Reference proteome</keyword>
<evidence type="ECO:0000259" key="2">
    <source>
        <dbReference type="Pfam" id="PF07728"/>
    </source>
</evidence>
<dbReference type="PANTHER" id="PTHR37291">
    <property type="entry name" value="5-METHYLCYTOSINE-SPECIFIC RESTRICTION ENZYME B"/>
    <property type="match status" value="1"/>
</dbReference>
<proteinExistence type="predicted"/>
<feature type="region of interest" description="Disordered" evidence="1">
    <location>
        <begin position="555"/>
        <end position="576"/>
    </location>
</feature>
<comment type="caution">
    <text evidence="3">The sequence shown here is derived from an EMBL/GenBank/DDBJ whole genome shotgun (WGS) entry which is preliminary data.</text>
</comment>
<name>A0A7I9V883_9ACTN</name>
<dbReference type="GO" id="GO:0016887">
    <property type="term" value="F:ATP hydrolysis activity"/>
    <property type="evidence" value="ECO:0007669"/>
    <property type="project" value="InterPro"/>
</dbReference>
<protein>
    <recommendedName>
        <fullName evidence="2">ATPase dynein-related AAA domain-containing protein</fullName>
    </recommendedName>
</protein>
<dbReference type="Proteomes" id="UP000444960">
    <property type="component" value="Unassembled WGS sequence"/>
</dbReference>
<evidence type="ECO:0000313" key="4">
    <source>
        <dbReference type="Proteomes" id="UP000444960"/>
    </source>
</evidence>